<dbReference type="InterPro" id="IPR002553">
    <property type="entry name" value="Clathrin/coatomer_adapt-like_N"/>
</dbReference>
<sequence length="741" mass="81255">MTGSVKDMIRSIRSCKTPGEERAVIARECADIRSALSSSSSSDRRKNIAKLLLIHLMGYSTNFGQVECIKLVASNKFVDKRLGYLALSLLLTEDTDVLTLAINSIKMDLNGTNSYAAEAALTALSNIGSQEMFQELFYDLERLMKSPAVNVRKKAVVCAARMLRKLGQANLIPGPEALEVATNYVHVIPSLLGDANHGVVAAGLSILSVLIDYFPQCCNFPSIYELLIKTLHVLCNESTGGFGMMFGGGREYEINGVNDPFLKVKLLALIKRVFAKCRDQVPGNQQLYDIVAQVVKTTSISNNASNSLLYECVRTIYSEVHDPKFNQLGKDVVQKFISTNDNNVKYIALGILNNLVDVSLTVGDNYWTILVQSLRQPDVSIRRRALEVALKLLSRETLKPLMQHLYDFLIAANSDLKRESITKIAAALEKHAESDFYRLEIMVKIFSIAGNCVPDTILHSFIAAVGSATADTQIRITTKLYYLLSNNLGQDALVRAALWCFGEYAHLLPELDKVDVTPTSSVRPTTETPEESKPVSDNLIDVFDSIPATEPVKATSDPVSSGEECASTAANIVTAVEAVGKHVLTCSAAATESCTNGEYLLTCAAWLSCRLPSQSERVLRLIRKFKKHPKTELQQRACEMDVMCELGALPMVLGIDGSKIPDTLYTPSVDVTTSAAELLLPREAVQSRGATDDLLGLTQLPSPKTQSKNQLETLDFVSFDYNTNADKTTKGNDEFGQFDPF</sequence>
<reference evidence="9 10" key="1">
    <citation type="journal article" date="2017" name="BMC Genomics">
        <title>Whole-genome assembly of Babesia ovata and comparative genomics between closely related pathogens.</title>
        <authorList>
            <person name="Yamagishi J."/>
            <person name="Asada M."/>
            <person name="Hakimi H."/>
            <person name="Tanaka T.Q."/>
            <person name="Sugimoto C."/>
            <person name="Kawazu S."/>
        </authorList>
    </citation>
    <scope>NUCLEOTIDE SEQUENCE [LARGE SCALE GENOMIC DNA]</scope>
    <source>
        <strain evidence="9 10">Miyake</strain>
    </source>
</reference>
<dbReference type="GO" id="GO:0006886">
    <property type="term" value="P:intracellular protein transport"/>
    <property type="evidence" value="ECO:0007669"/>
    <property type="project" value="UniProtKB-UniRule"/>
</dbReference>
<evidence type="ECO:0000256" key="5">
    <source>
        <dbReference type="ARBA" id="ARBA00023034"/>
    </source>
</evidence>
<evidence type="ECO:0000256" key="1">
    <source>
        <dbReference type="ARBA" id="ARBA00004308"/>
    </source>
</evidence>
<dbReference type="AlphaFoldDB" id="A0A2H6KEX3"/>
<keyword evidence="7" id="KW-0968">Cytoplasmic vesicle</keyword>
<dbReference type="PIRSF" id="PIRSF037094">
    <property type="entry name" value="AP1_complex_gamma"/>
    <property type="match status" value="1"/>
</dbReference>
<protein>
    <recommendedName>
        <fullName evidence="7">AP-1 complex subunit gamma</fullName>
    </recommendedName>
</protein>
<evidence type="ECO:0000256" key="2">
    <source>
        <dbReference type="ARBA" id="ARBA00004555"/>
    </source>
</evidence>
<dbReference type="InterPro" id="IPR050840">
    <property type="entry name" value="Adaptor_Complx_Large_Subunit"/>
</dbReference>
<feature type="domain" description="Clathrin/coatomer adaptor adaptin-like N-terminal" evidence="8">
    <location>
        <begin position="22"/>
        <end position="640"/>
    </location>
</feature>
<dbReference type="PANTHER" id="PTHR22780">
    <property type="entry name" value="ADAPTIN, ALPHA/GAMMA/EPSILON"/>
    <property type="match status" value="1"/>
</dbReference>
<dbReference type="Pfam" id="PF01602">
    <property type="entry name" value="Adaptin_N"/>
    <property type="match status" value="1"/>
</dbReference>
<organism evidence="9 10">
    <name type="scientific">Babesia ovata</name>
    <dbReference type="NCBI Taxonomy" id="189622"/>
    <lineage>
        <taxon>Eukaryota</taxon>
        <taxon>Sar</taxon>
        <taxon>Alveolata</taxon>
        <taxon>Apicomplexa</taxon>
        <taxon>Aconoidasida</taxon>
        <taxon>Piroplasmida</taxon>
        <taxon>Babesiidae</taxon>
        <taxon>Babesia</taxon>
    </lineage>
</organism>
<comment type="caution">
    <text evidence="9">The sequence shown here is derived from an EMBL/GenBank/DDBJ whole genome shotgun (WGS) entry which is preliminary data.</text>
</comment>
<keyword evidence="4 7" id="KW-0653">Protein transport</keyword>
<comment type="similarity">
    <text evidence="7">Belongs to the adaptor complexes large subunit family.</text>
</comment>
<keyword evidence="6 7" id="KW-0472">Membrane</keyword>
<dbReference type="InterPro" id="IPR011989">
    <property type="entry name" value="ARM-like"/>
</dbReference>
<dbReference type="InterPro" id="IPR016024">
    <property type="entry name" value="ARM-type_fold"/>
</dbReference>
<dbReference type="Proteomes" id="UP000236319">
    <property type="component" value="Unassembled WGS sequence"/>
</dbReference>
<dbReference type="RefSeq" id="XP_028867795.1">
    <property type="nucleotide sequence ID" value="XM_029011962.1"/>
</dbReference>
<evidence type="ECO:0000313" key="9">
    <source>
        <dbReference type="EMBL" id="GBE61552.1"/>
    </source>
</evidence>
<dbReference type="GO" id="GO:0030121">
    <property type="term" value="C:AP-1 adaptor complex"/>
    <property type="evidence" value="ECO:0007669"/>
    <property type="project" value="InterPro"/>
</dbReference>
<evidence type="ECO:0000256" key="6">
    <source>
        <dbReference type="ARBA" id="ARBA00023136"/>
    </source>
</evidence>
<evidence type="ECO:0000256" key="3">
    <source>
        <dbReference type="ARBA" id="ARBA00022448"/>
    </source>
</evidence>
<comment type="subcellular location">
    <subcellularLocation>
        <location evidence="1">Endomembrane system</location>
    </subcellularLocation>
    <subcellularLocation>
        <location evidence="2">Golgi apparatus</location>
    </subcellularLocation>
</comment>
<evidence type="ECO:0000256" key="4">
    <source>
        <dbReference type="ARBA" id="ARBA00022927"/>
    </source>
</evidence>
<evidence type="ECO:0000256" key="7">
    <source>
        <dbReference type="PIRNR" id="PIRNR037094"/>
    </source>
</evidence>
<dbReference type="Gene3D" id="1.25.10.10">
    <property type="entry name" value="Leucine-rich Repeat Variant"/>
    <property type="match status" value="1"/>
</dbReference>
<name>A0A2H6KEX3_9APIC</name>
<proteinExistence type="inferred from homology"/>
<keyword evidence="10" id="KW-1185">Reference proteome</keyword>
<keyword evidence="5 7" id="KW-0333">Golgi apparatus</keyword>
<dbReference type="GeneID" id="39875322"/>
<dbReference type="SUPFAM" id="SSF48371">
    <property type="entry name" value="ARM repeat"/>
    <property type="match status" value="1"/>
</dbReference>
<evidence type="ECO:0000313" key="10">
    <source>
        <dbReference type="Proteomes" id="UP000236319"/>
    </source>
</evidence>
<evidence type="ECO:0000259" key="8">
    <source>
        <dbReference type="Pfam" id="PF01602"/>
    </source>
</evidence>
<dbReference type="OrthoDB" id="28053at2759"/>
<accession>A0A2H6KEX3</accession>
<keyword evidence="3 7" id="KW-0813">Transport</keyword>
<dbReference type="InterPro" id="IPR017107">
    <property type="entry name" value="AP1_complex_gsu"/>
</dbReference>
<dbReference type="VEuPathDB" id="PiroplasmaDB:BOVATA_030450"/>
<gene>
    <name evidence="9" type="ORF">BOVATA_030450</name>
</gene>
<dbReference type="GO" id="GO:0016192">
    <property type="term" value="P:vesicle-mediated transport"/>
    <property type="evidence" value="ECO:0007669"/>
    <property type="project" value="InterPro"/>
</dbReference>
<dbReference type="EMBL" id="BDSA01000003">
    <property type="protein sequence ID" value="GBE61552.1"/>
    <property type="molecule type" value="Genomic_DNA"/>
</dbReference>